<keyword evidence="7" id="KW-0560">Oxidoreductase</keyword>
<evidence type="ECO:0000256" key="10">
    <source>
        <dbReference type="ARBA" id="ARBA00044808"/>
    </source>
</evidence>
<proteinExistence type="inferred from homology"/>
<evidence type="ECO:0000256" key="7">
    <source>
        <dbReference type="ARBA" id="ARBA00023002"/>
    </source>
</evidence>
<dbReference type="Pfam" id="PF00248">
    <property type="entry name" value="Aldo_ket_red"/>
    <property type="match status" value="1"/>
</dbReference>
<dbReference type="InterPro" id="IPR044481">
    <property type="entry name" value="AKR1A"/>
</dbReference>
<feature type="domain" description="NADP-dependent oxidoreductase" evidence="15">
    <location>
        <begin position="175"/>
        <end position="450"/>
    </location>
</feature>
<evidence type="ECO:0000256" key="3">
    <source>
        <dbReference type="ARBA" id="ARBA00007905"/>
    </source>
</evidence>
<evidence type="ECO:0000313" key="16">
    <source>
        <dbReference type="EMBL" id="KAK6492491.1"/>
    </source>
</evidence>
<evidence type="ECO:0000313" key="17">
    <source>
        <dbReference type="Proteomes" id="UP001369086"/>
    </source>
</evidence>
<dbReference type="PANTHER" id="PTHR11732">
    <property type="entry name" value="ALDO/KETO REDUCTASE"/>
    <property type="match status" value="1"/>
</dbReference>
<keyword evidence="6" id="KW-0521">NADP</keyword>
<keyword evidence="17" id="KW-1185">Reference proteome</keyword>
<evidence type="ECO:0000256" key="13">
    <source>
        <dbReference type="ARBA" id="ARBA00048262"/>
    </source>
</evidence>
<evidence type="ECO:0000256" key="11">
    <source>
        <dbReference type="ARBA" id="ARBA00047706"/>
    </source>
</evidence>
<comment type="subcellular location">
    <subcellularLocation>
        <location evidence="1">Apical cell membrane</location>
    </subcellularLocation>
    <subcellularLocation>
        <location evidence="2">Cytoplasm</location>
        <location evidence="2">Cytosol</location>
    </subcellularLocation>
</comment>
<accession>A0ABR1A5Z4</accession>
<evidence type="ECO:0000259" key="15">
    <source>
        <dbReference type="Pfam" id="PF00248"/>
    </source>
</evidence>
<reference evidence="16 17" key="1">
    <citation type="submission" date="2021-05" db="EMBL/GenBank/DDBJ databases">
        <authorList>
            <person name="Zahm M."/>
            <person name="Klopp C."/>
            <person name="Cabau C."/>
            <person name="Kuhl H."/>
            <person name="Suciu R."/>
            <person name="Ciorpac M."/>
            <person name="Holostenco D."/>
            <person name="Gessner J."/>
            <person name="Wuertz S."/>
            <person name="Hohne C."/>
            <person name="Stock M."/>
            <person name="Gislard M."/>
            <person name="Lluch J."/>
            <person name="Milhes M."/>
            <person name="Lampietro C."/>
            <person name="Lopez Roques C."/>
            <person name="Donnadieu C."/>
            <person name="Du K."/>
            <person name="Schartl M."/>
            <person name="Guiguen Y."/>
        </authorList>
    </citation>
    <scope>NUCLEOTIDE SEQUENCE [LARGE SCALE GENOMIC DNA]</scope>
    <source>
        <strain evidence="16">Hh-F2</strain>
        <tissue evidence="16">Blood</tissue>
    </source>
</reference>
<evidence type="ECO:0000256" key="14">
    <source>
        <dbReference type="SAM" id="MobiDB-lite"/>
    </source>
</evidence>
<dbReference type="PROSITE" id="PS00798">
    <property type="entry name" value="ALDOKETO_REDUCTASE_1"/>
    <property type="match status" value="1"/>
</dbReference>
<evidence type="ECO:0000256" key="2">
    <source>
        <dbReference type="ARBA" id="ARBA00004514"/>
    </source>
</evidence>
<comment type="caution">
    <text evidence="16">The sequence shown here is derived from an EMBL/GenBank/DDBJ whole genome shotgun (WGS) entry which is preliminary data.</text>
</comment>
<feature type="region of interest" description="Disordered" evidence="14">
    <location>
        <begin position="126"/>
        <end position="155"/>
    </location>
</feature>
<dbReference type="EMBL" id="JAHFZB010000002">
    <property type="protein sequence ID" value="KAK6492491.1"/>
    <property type="molecule type" value="Genomic_DNA"/>
</dbReference>
<gene>
    <name evidence="16" type="ORF">HHUSO_G1848</name>
</gene>
<protein>
    <recommendedName>
        <fullName evidence="9">alcohol dehydrogenase (NADP(+))</fullName>
        <ecNumber evidence="9">1.1.1.2</ecNumber>
    </recommendedName>
    <alternativeName>
        <fullName evidence="10">S-nitroso-CoA reductase</fullName>
    </alternativeName>
</protein>
<evidence type="ECO:0000256" key="9">
    <source>
        <dbReference type="ARBA" id="ARBA00024074"/>
    </source>
</evidence>
<evidence type="ECO:0000256" key="1">
    <source>
        <dbReference type="ARBA" id="ARBA00004221"/>
    </source>
</evidence>
<sequence length="482" mass="54172">MKNLITLTACTPPTSCILQDNKAGTAHPAWETLGNLRNPKQGWDCSVPRWETAGEYPNPNPNPNPHYTALPISGAKQDRDCSVPRWETAGEYPNPNRNPHYPAVPISGAKQDRDCSIFRWTSAGEYQQKERNGERRPALAAESHRGTQLQNPIPGHTMSCTYGTLSTGQKMPLVGLGTWKSAPGEVKQAVLSALDSGYRHIDCAAAYGNEQEVGEALRERVGPGKPIKREHVFVTSKLWNTKHHPDDVEPACRKSLADLGLPFLDLYLMHWPMAFERGKVAMPRNADGTLRYADTDYRDTWRAMEKLMDQGLVRAIGLANFNARQTNDILGISKHKPVVNQVECHPHLTQKELLTHCRARGIMLTAYSPLGSPDRPWASPEEPRLLDDPQIVALARRYGKTPAQVIIRWQVQRGVVCIPKSTTPSRIKENIQVFDFTLSEEDVKLIESFNRNERLIVPTIEKDGQTIWRDGGHPHFPFHDLY</sequence>
<evidence type="ECO:0000256" key="5">
    <source>
        <dbReference type="ARBA" id="ARBA00022490"/>
    </source>
</evidence>
<organism evidence="16 17">
    <name type="scientific">Huso huso</name>
    <name type="common">Beluga</name>
    <name type="synonym">Acipenser huso</name>
    <dbReference type="NCBI Taxonomy" id="61971"/>
    <lineage>
        <taxon>Eukaryota</taxon>
        <taxon>Metazoa</taxon>
        <taxon>Chordata</taxon>
        <taxon>Craniata</taxon>
        <taxon>Vertebrata</taxon>
        <taxon>Euteleostomi</taxon>
        <taxon>Actinopterygii</taxon>
        <taxon>Chondrostei</taxon>
        <taxon>Acipenseriformes</taxon>
        <taxon>Acipenseridae</taxon>
        <taxon>Huso</taxon>
    </lineage>
</organism>
<dbReference type="CDD" id="cd19106">
    <property type="entry name" value="AKR_AKR1A1-4"/>
    <property type="match status" value="1"/>
</dbReference>
<dbReference type="InterPro" id="IPR036812">
    <property type="entry name" value="NAD(P)_OxRdtase_dom_sf"/>
</dbReference>
<dbReference type="InterPro" id="IPR023210">
    <property type="entry name" value="NADP_OxRdtase_dom"/>
</dbReference>
<comment type="similarity">
    <text evidence="3">Belongs to the aldo/keto reductase family.</text>
</comment>
<evidence type="ECO:0000256" key="12">
    <source>
        <dbReference type="ARBA" id="ARBA00048207"/>
    </source>
</evidence>
<dbReference type="Proteomes" id="UP001369086">
    <property type="component" value="Unassembled WGS sequence"/>
</dbReference>
<keyword evidence="8" id="KW-0472">Membrane</keyword>
<dbReference type="PRINTS" id="PR00069">
    <property type="entry name" value="ALDKETRDTASE"/>
</dbReference>
<dbReference type="SUPFAM" id="SSF51430">
    <property type="entry name" value="NAD(P)-linked oxidoreductase"/>
    <property type="match status" value="1"/>
</dbReference>
<keyword evidence="5" id="KW-0963">Cytoplasm</keyword>
<dbReference type="InterPro" id="IPR018170">
    <property type="entry name" value="Aldo/ket_reductase_CS"/>
</dbReference>
<dbReference type="InterPro" id="IPR020471">
    <property type="entry name" value="AKR"/>
</dbReference>
<dbReference type="EC" id="1.1.1.2" evidence="9"/>
<comment type="catalytic activity">
    <reaction evidence="13">
        <text>a primary alcohol + NADP(+) = an aldehyde + NADPH + H(+)</text>
        <dbReference type="Rhea" id="RHEA:15937"/>
        <dbReference type="ChEBI" id="CHEBI:15378"/>
        <dbReference type="ChEBI" id="CHEBI:15734"/>
        <dbReference type="ChEBI" id="CHEBI:17478"/>
        <dbReference type="ChEBI" id="CHEBI:57783"/>
        <dbReference type="ChEBI" id="CHEBI:58349"/>
        <dbReference type="EC" id="1.1.1.2"/>
    </reaction>
</comment>
<dbReference type="PROSITE" id="PS00063">
    <property type="entry name" value="ALDOKETO_REDUCTASE_3"/>
    <property type="match status" value="1"/>
</dbReference>
<keyword evidence="4" id="KW-1003">Cell membrane</keyword>
<evidence type="ECO:0000256" key="4">
    <source>
        <dbReference type="ARBA" id="ARBA00022475"/>
    </source>
</evidence>
<evidence type="ECO:0000256" key="8">
    <source>
        <dbReference type="ARBA" id="ARBA00023136"/>
    </source>
</evidence>
<comment type="catalytic activity">
    <reaction evidence="11">
        <text>S-nitroso-CoA + NADPH + H(+) = sulfinamide-CoA + NADP(+)</text>
        <dbReference type="Rhea" id="RHEA:78375"/>
        <dbReference type="ChEBI" id="CHEBI:15378"/>
        <dbReference type="ChEBI" id="CHEBI:57783"/>
        <dbReference type="ChEBI" id="CHEBI:58349"/>
        <dbReference type="ChEBI" id="CHEBI:145546"/>
        <dbReference type="ChEBI" id="CHEBI:145548"/>
    </reaction>
    <physiologicalReaction direction="left-to-right" evidence="11">
        <dbReference type="Rhea" id="RHEA:78376"/>
    </physiologicalReaction>
</comment>
<dbReference type="Gene3D" id="3.20.20.100">
    <property type="entry name" value="NADP-dependent oxidoreductase domain"/>
    <property type="match status" value="1"/>
</dbReference>
<feature type="compositionally biased region" description="Basic and acidic residues" evidence="14">
    <location>
        <begin position="127"/>
        <end position="145"/>
    </location>
</feature>
<comment type="catalytic activity">
    <reaction evidence="12">
        <text>S-nitrosoglutathione + NADPH + H(+) = S-(hydroxysulfenamide)glutathione + NADP(+)</text>
        <dbReference type="Rhea" id="RHEA:63500"/>
        <dbReference type="ChEBI" id="CHEBI:15378"/>
        <dbReference type="ChEBI" id="CHEBI:57783"/>
        <dbReference type="ChEBI" id="CHEBI:58349"/>
        <dbReference type="ChEBI" id="CHEBI:145544"/>
        <dbReference type="ChEBI" id="CHEBI:229723"/>
    </reaction>
</comment>
<name>A0ABR1A5Z4_HUSHU</name>
<evidence type="ECO:0000256" key="6">
    <source>
        <dbReference type="ARBA" id="ARBA00022857"/>
    </source>
</evidence>